<name>A0ABP2R123_STRRT</name>
<reference evidence="2 3" key="1">
    <citation type="submission" date="2009-12" db="EMBL/GenBank/DDBJ databases">
        <authorList>
            <person name="Lefebure T."/>
            <person name="Cornejo O.E."/>
            <person name="Pavinski Bitar P.D."/>
            <person name="Lang P."/>
            <person name="Stanhope M.J."/>
        </authorList>
    </citation>
    <scope>NUCLEOTIDE SEQUENCE [LARGE SCALE GENOMIC DNA]</scope>
    <source>
        <strain evidence="2 3">FA-1</strain>
    </source>
</reference>
<organism evidence="2 3">
    <name type="scientific">Streptococcus ratti FA-1 = DSM 20564</name>
    <dbReference type="NCBI Taxonomy" id="699248"/>
    <lineage>
        <taxon>Bacteria</taxon>
        <taxon>Bacillati</taxon>
        <taxon>Bacillota</taxon>
        <taxon>Bacilli</taxon>
        <taxon>Lactobacillales</taxon>
        <taxon>Streptococcaceae</taxon>
        <taxon>Streptococcus</taxon>
    </lineage>
</organism>
<dbReference type="EMBL" id="AJTZ01000005">
    <property type="protein sequence ID" value="EJN94262.1"/>
    <property type="molecule type" value="Genomic_DNA"/>
</dbReference>
<keyword evidence="3" id="KW-1185">Reference proteome</keyword>
<comment type="caution">
    <text evidence="2">The sequence shown here is derived from an EMBL/GenBank/DDBJ whole genome shotgun (WGS) entry which is preliminary data.</text>
</comment>
<accession>A0ABP2R123</accession>
<keyword evidence="1" id="KW-1133">Transmembrane helix</keyword>
<keyword evidence="1" id="KW-0812">Transmembrane</keyword>
<feature type="transmembrane region" description="Helical" evidence="1">
    <location>
        <begin position="26"/>
        <end position="47"/>
    </location>
</feature>
<gene>
    <name evidence="2" type="ORF">SRA_06991</name>
</gene>
<evidence type="ECO:0000256" key="1">
    <source>
        <dbReference type="SAM" id="Phobius"/>
    </source>
</evidence>
<sequence>MVFQMLINCDTLRFVKEKFKDKLRNYSYTIVILAIGILKLFFFINLLKSLVLYGSEAFLFRLKFDSSGIKLICALYVPD</sequence>
<keyword evidence="1" id="KW-0472">Membrane</keyword>
<protein>
    <submittedName>
        <fullName evidence="2">Uncharacterized protein</fullName>
    </submittedName>
</protein>
<evidence type="ECO:0000313" key="2">
    <source>
        <dbReference type="EMBL" id="EJN94262.1"/>
    </source>
</evidence>
<dbReference type="Proteomes" id="UP000007815">
    <property type="component" value="Unassembled WGS sequence"/>
</dbReference>
<proteinExistence type="predicted"/>
<evidence type="ECO:0000313" key="3">
    <source>
        <dbReference type="Proteomes" id="UP000007815"/>
    </source>
</evidence>